<proteinExistence type="predicted"/>
<evidence type="ECO:0000256" key="1">
    <source>
        <dbReference type="SAM" id="MobiDB-lite"/>
    </source>
</evidence>
<accession>A0A3R7MY32</accession>
<feature type="compositionally biased region" description="Gly residues" evidence="1">
    <location>
        <begin position="661"/>
        <end position="676"/>
    </location>
</feature>
<name>A0A3R7MY32_9TRYP</name>
<gene>
    <name evidence="2" type="ORF">Tco025E_06912</name>
</gene>
<dbReference type="EMBL" id="MKKU01000499">
    <property type="protein sequence ID" value="RNF09838.1"/>
    <property type="molecule type" value="Genomic_DNA"/>
</dbReference>
<keyword evidence="3" id="KW-1185">Reference proteome</keyword>
<organism evidence="2 3">
    <name type="scientific">Trypanosoma conorhini</name>
    <dbReference type="NCBI Taxonomy" id="83891"/>
    <lineage>
        <taxon>Eukaryota</taxon>
        <taxon>Discoba</taxon>
        <taxon>Euglenozoa</taxon>
        <taxon>Kinetoplastea</taxon>
        <taxon>Metakinetoplastina</taxon>
        <taxon>Trypanosomatida</taxon>
        <taxon>Trypanosomatidae</taxon>
        <taxon>Trypanosoma</taxon>
    </lineage>
</organism>
<evidence type="ECO:0000313" key="2">
    <source>
        <dbReference type="EMBL" id="RNF09838.1"/>
    </source>
</evidence>
<dbReference type="Proteomes" id="UP000284403">
    <property type="component" value="Unassembled WGS sequence"/>
</dbReference>
<dbReference type="RefSeq" id="XP_029226109.1">
    <property type="nucleotide sequence ID" value="XM_029373779.1"/>
</dbReference>
<dbReference type="OrthoDB" id="270454at2759"/>
<feature type="region of interest" description="Disordered" evidence="1">
    <location>
        <begin position="615"/>
        <end position="676"/>
    </location>
</feature>
<evidence type="ECO:0000313" key="3">
    <source>
        <dbReference type="Proteomes" id="UP000284403"/>
    </source>
</evidence>
<sequence>MSVTGIFSKGRGIGHEAATSILRYIPRARVPWQPSRFGRENLTANDLAVLWGRGRYRNGPGNYNSGYHTEKTHVLEDNTVTMIPKHELEQYMPDISIGPKALVTPVSLMSARNGHRVTHDMLHSYDPHIGRLDKPAVVDHDNVTVEDPNRVGLNAATLDCRGRIYRWLRRGPFFQEDHYFRRSVKLNRDGTVPAAAHEAPLMRKIVRLAQRGHLKAACEEYRRVTTIPPVEVYRALTACCIPAGLIADAVAIFEDGNAKLFYVARDGEVLHNVMRCAIKAKHRVRVMWVYNVMRGRYYENVVVRAEIDPIWRYRIALLALEYLLDHNCAEEAAAVYSYLVDEDLLQCDVHVRVGLHMREALAKGKAVALSEEVARATSLVKDAAAVAPEVARELQQRQVEVLRSNERSNNGTINTTEHAAAAGSVWSAHGPLTAMDAAQQDALSWMQENFGDVDIASVLRWARFRHAKDLMAKDRSQYLARAAAWIELLSRRSHAMEEAPLTYMRKSRPLSLNTNANVRVAWQTPVTRPDGPPRLLAREEGYTFHHGEHSRFVAETCRHPGETLQSRFLALQPIHTEVSAKEDFQAIHAQRQQARALPGSVVAPPARILHHSVTSELLGGGGSKHQRGAPAAELRSGRATKEGTLHPDGSQVAAETRRGHGAGNNGSGGGSVTPEF</sequence>
<protein>
    <submittedName>
        <fullName evidence="2">Uncharacterized protein</fullName>
    </submittedName>
</protein>
<dbReference type="AlphaFoldDB" id="A0A3R7MY32"/>
<reference evidence="2 3" key="1">
    <citation type="journal article" date="2018" name="BMC Genomics">
        <title>Genomic comparison of Trypanosoma conorhini and Trypanosoma rangeli to Trypanosoma cruzi strains of high and low virulence.</title>
        <authorList>
            <person name="Bradwell K.R."/>
            <person name="Koparde V.N."/>
            <person name="Matveyev A.V."/>
            <person name="Serrano M.G."/>
            <person name="Alves J.M."/>
            <person name="Parikh H."/>
            <person name="Huang B."/>
            <person name="Lee V."/>
            <person name="Espinosa-Alvarez O."/>
            <person name="Ortiz P.A."/>
            <person name="Costa-Martins A.G."/>
            <person name="Teixeira M.M."/>
            <person name="Buck G.A."/>
        </authorList>
    </citation>
    <scope>NUCLEOTIDE SEQUENCE [LARGE SCALE GENOMIC DNA]</scope>
    <source>
        <strain evidence="2 3">025E</strain>
    </source>
</reference>
<dbReference type="GeneID" id="40320523"/>
<feature type="compositionally biased region" description="Basic and acidic residues" evidence="1">
    <location>
        <begin position="635"/>
        <end position="645"/>
    </location>
</feature>
<comment type="caution">
    <text evidence="2">The sequence shown here is derived from an EMBL/GenBank/DDBJ whole genome shotgun (WGS) entry which is preliminary data.</text>
</comment>